<name>A0ABR7HPZ2_9FIRM</name>
<accession>A0ABR7HPZ2</accession>
<keyword evidence="2" id="KW-1185">Reference proteome</keyword>
<dbReference type="SUPFAM" id="SSF52777">
    <property type="entry name" value="CoA-dependent acyltransferases"/>
    <property type="match status" value="1"/>
</dbReference>
<dbReference type="InterPro" id="IPR001707">
    <property type="entry name" value="Cmp_AcTrfase"/>
</dbReference>
<comment type="caution">
    <text evidence="1">The sequence shown here is derived from an EMBL/GenBank/DDBJ whole genome shotgun (WGS) entry which is preliminary data.</text>
</comment>
<dbReference type="Pfam" id="PF00302">
    <property type="entry name" value="CAT"/>
    <property type="match status" value="1"/>
</dbReference>
<sequence length="213" mass="25189">MKIIDLEHWPRREIYEHYQGEEWPFYAMSFPVDVTELKAYTKRHGLSFYYSLIFLVTKSMDEVENFRYRDRNGTIILHDHQVPSFTDMRPGEELFHITDLEAGDDMAAFCQAAREKSYAQTSFVDHEGPWDSDQRIEFSSEPWLPMTSVTHDRRFDPSDCIPRVAWGRYEKQHDGRLRLSLALDLNHRMVDGIHVGRFYEALNRRIAALAEEP</sequence>
<dbReference type="RefSeq" id="WP_101693669.1">
    <property type="nucleotide sequence ID" value="NZ_JACOPR010000001.1"/>
</dbReference>
<evidence type="ECO:0000313" key="1">
    <source>
        <dbReference type="EMBL" id="MBC5729589.1"/>
    </source>
</evidence>
<proteinExistence type="predicted"/>
<evidence type="ECO:0000313" key="2">
    <source>
        <dbReference type="Proteomes" id="UP000660021"/>
    </source>
</evidence>
<organism evidence="1 2">
    <name type="scientific">Pseudoflavonifractor hominis</name>
    <dbReference type="NCBI Taxonomy" id="2763059"/>
    <lineage>
        <taxon>Bacteria</taxon>
        <taxon>Bacillati</taxon>
        <taxon>Bacillota</taxon>
        <taxon>Clostridia</taxon>
        <taxon>Eubacteriales</taxon>
        <taxon>Oscillospiraceae</taxon>
        <taxon>Pseudoflavonifractor</taxon>
    </lineage>
</organism>
<dbReference type="Proteomes" id="UP000660021">
    <property type="component" value="Unassembled WGS sequence"/>
</dbReference>
<dbReference type="InterPro" id="IPR023213">
    <property type="entry name" value="CAT-like_dom_sf"/>
</dbReference>
<protein>
    <submittedName>
        <fullName evidence="1">Chloramphenicol acetyltransferase</fullName>
    </submittedName>
</protein>
<dbReference type="EMBL" id="JACOPR010000001">
    <property type="protein sequence ID" value="MBC5729589.1"/>
    <property type="molecule type" value="Genomic_DNA"/>
</dbReference>
<dbReference type="PANTHER" id="PTHR38474:SF1">
    <property type="entry name" value="SLR0299 PROTEIN"/>
    <property type="match status" value="1"/>
</dbReference>
<reference evidence="1 2" key="1">
    <citation type="submission" date="2020-08" db="EMBL/GenBank/DDBJ databases">
        <title>Genome public.</title>
        <authorList>
            <person name="Liu C."/>
            <person name="Sun Q."/>
        </authorList>
    </citation>
    <scope>NUCLEOTIDE SEQUENCE [LARGE SCALE GENOMIC DNA]</scope>
    <source>
        <strain evidence="1 2">New-38</strain>
    </source>
</reference>
<gene>
    <name evidence="1" type="ORF">H8S34_01915</name>
</gene>
<dbReference type="SMART" id="SM01059">
    <property type="entry name" value="CAT"/>
    <property type="match status" value="1"/>
</dbReference>
<dbReference type="Gene3D" id="3.30.559.10">
    <property type="entry name" value="Chloramphenicol acetyltransferase-like domain"/>
    <property type="match status" value="1"/>
</dbReference>
<dbReference type="PANTHER" id="PTHR38474">
    <property type="entry name" value="SLR0299 PROTEIN"/>
    <property type="match status" value="1"/>
</dbReference>